<evidence type="ECO:0008006" key="8">
    <source>
        <dbReference type="Google" id="ProtNLM"/>
    </source>
</evidence>
<comment type="caution">
    <text evidence="6">The sequence shown here is derived from an EMBL/GenBank/DDBJ whole genome shotgun (WGS) entry which is preliminary data.</text>
</comment>
<dbReference type="Gene3D" id="6.10.140.1750">
    <property type="match status" value="1"/>
</dbReference>
<reference evidence="6" key="1">
    <citation type="submission" date="2022-11" db="EMBL/GenBank/DDBJ databases">
        <authorList>
            <person name="Kikuchi T."/>
        </authorList>
    </citation>
    <scope>NUCLEOTIDE SEQUENCE</scope>
    <source>
        <strain evidence="6">PS1010</strain>
    </source>
</reference>
<dbReference type="AlphaFoldDB" id="A0A9P1I981"/>
<dbReference type="InterPro" id="IPR004018">
    <property type="entry name" value="RPEL_repeat"/>
</dbReference>
<evidence type="ECO:0000256" key="3">
    <source>
        <dbReference type="ARBA" id="ARBA00023203"/>
    </source>
</evidence>
<dbReference type="EMBL" id="CANHGI010000001">
    <property type="protein sequence ID" value="CAI5439940.1"/>
    <property type="molecule type" value="Genomic_DNA"/>
</dbReference>
<dbReference type="PANTHER" id="PTHR12751:SF18">
    <property type="entry name" value="PHOSPHATASE AND ACTIN REGULATOR 1"/>
    <property type="match status" value="1"/>
</dbReference>
<feature type="repeat" description="RPEL" evidence="4">
    <location>
        <begin position="429"/>
        <end position="454"/>
    </location>
</feature>
<feature type="compositionally biased region" description="Acidic residues" evidence="5">
    <location>
        <begin position="338"/>
        <end position="347"/>
    </location>
</feature>
<gene>
    <name evidence="6" type="ORF">CAMP_LOCUS2577</name>
</gene>
<sequence length="509" mass="58443">MKNIDVIDRIMGSGRVSRYSEQEYWKFPIVRLEKDPPPSTSQTLQIVKNPSDQMTTNAENVTKSPRTTRQNHSHRRKIPFATSKFWLRLVRPWKWRNLKRKVRRSDSERSSTRHHRVVGDAPVTSPSLPELSQISREQEEEEKACEAITYRPVCSENSSTPQPVIVDVEKISKIRAQIYTPSPSQSTTVLRTTVVQIKGENPAIFNAPPPPPHQILPSLLIHPPQCSSRDAGDSDEENIAYDQSTEDESEEMSSTRRGGEISPQTSRMLKEGYRRIEAREPNFQAQPDKPVLKKPGQPSRLKLNNNNEDLPDKLTDDSDSDEPIQYREAEPATHAEAEAEAEEDDEPIPGGPLCRKDTMALKLDAAPPCKNDISGQTAADRKKLMKTASIKLARKLSERPTADELEQRNILRKKREEQNPEESMEEKRKLLLRKLSFRPTINQLKEQQIIQFNDYVEVSQAEVYDRKGDKPWTRLTPSDKAMIKKELNDFKATEMDVHEESRIFTRFHR</sequence>
<evidence type="ECO:0000256" key="1">
    <source>
        <dbReference type="ARBA" id="ARBA00009795"/>
    </source>
</evidence>
<evidence type="ECO:0000256" key="5">
    <source>
        <dbReference type="SAM" id="MobiDB-lite"/>
    </source>
</evidence>
<dbReference type="Gene3D" id="6.10.140.2130">
    <property type="match status" value="1"/>
</dbReference>
<comment type="similarity">
    <text evidence="1">Belongs to the phosphatase and actin regulator family.</text>
</comment>
<keyword evidence="3" id="KW-0009">Actin-binding</keyword>
<feature type="compositionally biased region" description="Polar residues" evidence="5">
    <location>
        <begin position="54"/>
        <end position="68"/>
    </location>
</feature>
<feature type="compositionally biased region" description="Low complexity" evidence="5">
    <location>
        <begin position="215"/>
        <end position="225"/>
    </location>
</feature>
<dbReference type="SMART" id="SM00707">
    <property type="entry name" value="RPEL"/>
    <property type="match status" value="2"/>
</dbReference>
<name>A0A9P1I981_9PELO</name>
<evidence type="ECO:0000256" key="2">
    <source>
        <dbReference type="ARBA" id="ARBA00022737"/>
    </source>
</evidence>
<protein>
    <recommendedName>
        <fullName evidence="8">Phosphatase and actin regulator</fullName>
    </recommendedName>
</protein>
<dbReference type="GO" id="GO:0003779">
    <property type="term" value="F:actin binding"/>
    <property type="evidence" value="ECO:0007669"/>
    <property type="project" value="UniProtKB-KW"/>
</dbReference>
<feature type="region of interest" description="Disordered" evidence="5">
    <location>
        <begin position="101"/>
        <end position="131"/>
    </location>
</feature>
<feature type="region of interest" description="Disordered" evidence="5">
    <location>
        <begin position="54"/>
        <end position="75"/>
    </location>
</feature>
<dbReference type="Proteomes" id="UP001152747">
    <property type="component" value="Unassembled WGS sequence"/>
</dbReference>
<dbReference type="PANTHER" id="PTHR12751">
    <property type="entry name" value="PHOSPHATASE AND ACTIN REGULATOR PHACTR"/>
    <property type="match status" value="1"/>
</dbReference>
<evidence type="ECO:0000256" key="4">
    <source>
        <dbReference type="PROSITE-ProRule" id="PRU00401"/>
    </source>
</evidence>
<feature type="repeat" description="RPEL" evidence="4">
    <location>
        <begin position="390"/>
        <end position="415"/>
    </location>
</feature>
<dbReference type="GO" id="GO:0030036">
    <property type="term" value="P:actin cytoskeleton organization"/>
    <property type="evidence" value="ECO:0007669"/>
    <property type="project" value="TreeGrafter"/>
</dbReference>
<keyword evidence="7" id="KW-1185">Reference proteome</keyword>
<feature type="compositionally biased region" description="Basic and acidic residues" evidence="5">
    <location>
        <begin position="324"/>
        <end position="337"/>
    </location>
</feature>
<organism evidence="6 7">
    <name type="scientific">Caenorhabditis angaria</name>
    <dbReference type="NCBI Taxonomy" id="860376"/>
    <lineage>
        <taxon>Eukaryota</taxon>
        <taxon>Metazoa</taxon>
        <taxon>Ecdysozoa</taxon>
        <taxon>Nematoda</taxon>
        <taxon>Chromadorea</taxon>
        <taxon>Rhabditida</taxon>
        <taxon>Rhabditina</taxon>
        <taxon>Rhabditomorpha</taxon>
        <taxon>Rhabditoidea</taxon>
        <taxon>Rhabditidae</taxon>
        <taxon>Peloderinae</taxon>
        <taxon>Caenorhabditis</taxon>
    </lineage>
</organism>
<evidence type="ECO:0000313" key="6">
    <source>
        <dbReference type="EMBL" id="CAI5439940.1"/>
    </source>
</evidence>
<feature type="compositionally biased region" description="Acidic residues" evidence="5">
    <location>
        <begin position="233"/>
        <end position="251"/>
    </location>
</feature>
<proteinExistence type="inferred from homology"/>
<feature type="compositionally biased region" description="Basic and acidic residues" evidence="5">
    <location>
        <begin position="268"/>
        <end position="280"/>
    </location>
</feature>
<feature type="compositionally biased region" description="Basic and acidic residues" evidence="5">
    <location>
        <begin position="395"/>
        <end position="418"/>
    </location>
</feature>
<keyword evidence="2" id="KW-0677">Repeat</keyword>
<feature type="region of interest" description="Disordered" evidence="5">
    <location>
        <begin position="395"/>
        <end position="427"/>
    </location>
</feature>
<dbReference type="PROSITE" id="PS51073">
    <property type="entry name" value="RPEL"/>
    <property type="match status" value="2"/>
</dbReference>
<feature type="region of interest" description="Disordered" evidence="5">
    <location>
        <begin position="201"/>
        <end position="355"/>
    </location>
</feature>
<dbReference type="Pfam" id="PF02755">
    <property type="entry name" value="RPEL"/>
    <property type="match status" value="1"/>
</dbReference>
<accession>A0A9P1I981</accession>
<evidence type="ECO:0000313" key="7">
    <source>
        <dbReference type="Proteomes" id="UP001152747"/>
    </source>
</evidence>
<dbReference type="OrthoDB" id="5563016at2759"/>